<dbReference type="EMBL" id="CP036316">
    <property type="protein sequence ID" value="QDT65136.1"/>
    <property type="molecule type" value="Genomic_DNA"/>
</dbReference>
<organism evidence="3 4">
    <name type="scientific">Calycomorphotria hydatis</name>
    <dbReference type="NCBI Taxonomy" id="2528027"/>
    <lineage>
        <taxon>Bacteria</taxon>
        <taxon>Pseudomonadati</taxon>
        <taxon>Planctomycetota</taxon>
        <taxon>Planctomycetia</taxon>
        <taxon>Planctomycetales</taxon>
        <taxon>Planctomycetaceae</taxon>
        <taxon>Calycomorphotria</taxon>
    </lineage>
</organism>
<keyword evidence="1" id="KW-0812">Transmembrane</keyword>
<evidence type="ECO:0000313" key="4">
    <source>
        <dbReference type="Proteomes" id="UP000319976"/>
    </source>
</evidence>
<dbReference type="RefSeq" id="WP_197439556.1">
    <property type="nucleotide sequence ID" value="NZ_CP036316.1"/>
</dbReference>
<protein>
    <submittedName>
        <fullName evidence="3">FecR protein</fullName>
    </submittedName>
</protein>
<dbReference type="GO" id="GO:0016989">
    <property type="term" value="F:sigma factor antagonist activity"/>
    <property type="evidence" value="ECO:0007669"/>
    <property type="project" value="TreeGrafter"/>
</dbReference>
<accession>A0A517T9U0</accession>
<dbReference type="Proteomes" id="UP000319976">
    <property type="component" value="Chromosome"/>
</dbReference>
<gene>
    <name evidence="3" type="ORF">V22_23830</name>
</gene>
<dbReference type="AlphaFoldDB" id="A0A517T9U0"/>
<dbReference type="InterPro" id="IPR012373">
    <property type="entry name" value="Ferrdict_sens_TM"/>
</dbReference>
<sequence length="456" mass="50579">MDKNSNQQRIHDLMLMLTGDKPVPEIMGEIYRIIENDIEARDYYIRHMHLHSAVKVKANESRPVVSPILRNMAQRELRRRRFIQVIAAMAPVFLIGFGFLLWHFGASLQEALSARQKLAVVAYHDAGSNLEEKSTIHIGQVLFATDLITLRDELVELKFQNGARVVLKGPAEAQVIHASRLYLKSGEVVVEAPPTAKNFTVELDGLDVVDLGTRFGVKLKSDGQSEVHVFDGKVELASESGRQQLTRGQALELDSVRNVVREKSAGLSEFQSTYPVLDGIESLEGQISIVDRPPSDVTHGAWVQSNNALVYREREVELVEPCKVSFANPGVYEASSPRESNTIAEGVKVSSFMLHFNTEESNRNNGRRSGSVTFQFEILGIICDETDLDASDNLFGLPSVAYPSGYEKRGACGTIEFGDVVELLPDRKTINFSFQAAGGHMDTMRVLVRSTSSDTE</sequence>
<dbReference type="Gene3D" id="2.60.120.1440">
    <property type="match status" value="1"/>
</dbReference>
<reference evidence="3 4" key="1">
    <citation type="submission" date="2019-02" db="EMBL/GenBank/DDBJ databases">
        <title>Deep-cultivation of Planctomycetes and their phenomic and genomic characterization uncovers novel biology.</title>
        <authorList>
            <person name="Wiegand S."/>
            <person name="Jogler M."/>
            <person name="Boedeker C."/>
            <person name="Pinto D."/>
            <person name="Vollmers J."/>
            <person name="Rivas-Marin E."/>
            <person name="Kohn T."/>
            <person name="Peeters S.H."/>
            <person name="Heuer A."/>
            <person name="Rast P."/>
            <person name="Oberbeckmann S."/>
            <person name="Bunk B."/>
            <person name="Jeske O."/>
            <person name="Meyerdierks A."/>
            <person name="Storesund J.E."/>
            <person name="Kallscheuer N."/>
            <person name="Luecker S."/>
            <person name="Lage O.M."/>
            <person name="Pohl T."/>
            <person name="Merkel B.J."/>
            <person name="Hornburger P."/>
            <person name="Mueller R.-W."/>
            <person name="Bruemmer F."/>
            <person name="Labrenz M."/>
            <person name="Spormann A.M."/>
            <person name="Op den Camp H."/>
            <person name="Overmann J."/>
            <person name="Amann R."/>
            <person name="Jetten M.S.M."/>
            <person name="Mascher T."/>
            <person name="Medema M.H."/>
            <person name="Devos D.P."/>
            <person name="Kaster A.-K."/>
            <person name="Ovreas L."/>
            <person name="Rohde M."/>
            <person name="Galperin M.Y."/>
            <person name="Jogler C."/>
        </authorList>
    </citation>
    <scope>NUCLEOTIDE SEQUENCE [LARGE SCALE GENOMIC DNA]</scope>
    <source>
        <strain evidence="3 4">V22</strain>
    </source>
</reference>
<keyword evidence="4" id="KW-1185">Reference proteome</keyword>
<dbReference type="Pfam" id="PF04773">
    <property type="entry name" value="FecR"/>
    <property type="match status" value="1"/>
</dbReference>
<evidence type="ECO:0000259" key="2">
    <source>
        <dbReference type="Pfam" id="PF04773"/>
    </source>
</evidence>
<name>A0A517T9U0_9PLAN</name>
<keyword evidence="1" id="KW-0472">Membrane</keyword>
<evidence type="ECO:0000256" key="1">
    <source>
        <dbReference type="SAM" id="Phobius"/>
    </source>
</evidence>
<dbReference type="PANTHER" id="PTHR30273">
    <property type="entry name" value="PERIPLASMIC SIGNAL SENSOR AND SIGMA FACTOR ACTIVATOR FECR-RELATED"/>
    <property type="match status" value="1"/>
</dbReference>
<feature type="domain" description="FecR protein" evidence="2">
    <location>
        <begin position="148"/>
        <end position="235"/>
    </location>
</feature>
<keyword evidence="1" id="KW-1133">Transmembrane helix</keyword>
<evidence type="ECO:0000313" key="3">
    <source>
        <dbReference type="EMBL" id="QDT65136.1"/>
    </source>
</evidence>
<dbReference type="InterPro" id="IPR006860">
    <property type="entry name" value="FecR"/>
</dbReference>
<dbReference type="KEGG" id="chya:V22_23830"/>
<proteinExistence type="predicted"/>
<feature type="transmembrane region" description="Helical" evidence="1">
    <location>
        <begin position="82"/>
        <end position="105"/>
    </location>
</feature>
<dbReference type="PANTHER" id="PTHR30273:SF2">
    <property type="entry name" value="PROTEIN FECR"/>
    <property type="match status" value="1"/>
</dbReference>